<accession>A0A3M7QCL2</accession>
<dbReference type="AlphaFoldDB" id="A0A3M7QCL2"/>
<proteinExistence type="predicted"/>
<comment type="caution">
    <text evidence="1">The sequence shown here is derived from an EMBL/GenBank/DDBJ whole genome shotgun (WGS) entry which is preliminary data.</text>
</comment>
<keyword evidence="2" id="KW-1185">Reference proteome</keyword>
<organism evidence="1 2">
    <name type="scientific">Brachionus plicatilis</name>
    <name type="common">Marine rotifer</name>
    <name type="synonym">Brachionus muelleri</name>
    <dbReference type="NCBI Taxonomy" id="10195"/>
    <lineage>
        <taxon>Eukaryota</taxon>
        <taxon>Metazoa</taxon>
        <taxon>Spiralia</taxon>
        <taxon>Gnathifera</taxon>
        <taxon>Rotifera</taxon>
        <taxon>Eurotatoria</taxon>
        <taxon>Monogononta</taxon>
        <taxon>Pseudotrocha</taxon>
        <taxon>Ploima</taxon>
        <taxon>Brachionidae</taxon>
        <taxon>Brachionus</taxon>
    </lineage>
</organism>
<evidence type="ECO:0000313" key="1">
    <source>
        <dbReference type="EMBL" id="RNA09187.1"/>
    </source>
</evidence>
<evidence type="ECO:0000313" key="2">
    <source>
        <dbReference type="Proteomes" id="UP000276133"/>
    </source>
</evidence>
<name>A0A3M7QCL2_BRAPC</name>
<dbReference type="EMBL" id="REGN01006524">
    <property type="protein sequence ID" value="RNA09187.1"/>
    <property type="molecule type" value="Genomic_DNA"/>
</dbReference>
<gene>
    <name evidence="1" type="ORF">BpHYR1_001490</name>
</gene>
<reference evidence="1 2" key="1">
    <citation type="journal article" date="2018" name="Sci. Rep.">
        <title>Genomic signatures of local adaptation to the degree of environmental predictability in rotifers.</title>
        <authorList>
            <person name="Franch-Gras L."/>
            <person name="Hahn C."/>
            <person name="Garcia-Roger E.M."/>
            <person name="Carmona M.J."/>
            <person name="Serra M."/>
            <person name="Gomez A."/>
        </authorList>
    </citation>
    <scope>NUCLEOTIDE SEQUENCE [LARGE SCALE GENOMIC DNA]</scope>
    <source>
        <strain evidence="1">HYR1</strain>
    </source>
</reference>
<sequence length="86" mass="9734">MTYQKDMSPAHKQSQSIILCKQKITAPKKKSNYGIFFNLLDHASFQKIYILLDAMLNQLSETTVMSLSSDKKCSKNKSQSIMIMAA</sequence>
<protein>
    <submittedName>
        <fullName evidence="1">Uncharacterized protein</fullName>
    </submittedName>
</protein>
<dbReference type="Proteomes" id="UP000276133">
    <property type="component" value="Unassembled WGS sequence"/>
</dbReference>